<dbReference type="SUPFAM" id="SSF51182">
    <property type="entry name" value="RmlC-like cupins"/>
    <property type="match status" value="1"/>
</dbReference>
<feature type="site" description="Participates in a stacking interaction with the thymidine ring of dTDP-4-oxo-6-deoxyglucose" evidence="1">
    <location>
        <position position="33"/>
    </location>
</feature>
<dbReference type="PANTHER" id="PTHR21047:SF2">
    <property type="entry name" value="THYMIDINE DIPHOSPHO-4-KETO-RHAMNOSE 3,5-EPIMERASE"/>
    <property type="match status" value="1"/>
</dbReference>
<accession>A0A800N830</accession>
<dbReference type="InterPro" id="IPR014710">
    <property type="entry name" value="RmlC-like_jellyroll"/>
</dbReference>
<dbReference type="PANTHER" id="PTHR21047">
    <property type="entry name" value="DTDP-6-DEOXY-D-GLUCOSE-3,5 EPIMERASE"/>
    <property type="match status" value="1"/>
</dbReference>
<evidence type="ECO:0000313" key="2">
    <source>
        <dbReference type="EMBL" id="KAF0821317.1"/>
    </source>
</evidence>
<proteinExistence type="predicted"/>
<evidence type="ECO:0000313" key="3">
    <source>
        <dbReference type="Proteomes" id="UP000465778"/>
    </source>
</evidence>
<gene>
    <name evidence="2" type="ORF">KIS1582_4978</name>
</gene>
<dbReference type="Gene3D" id="2.60.120.10">
    <property type="entry name" value="Jelly Rolls"/>
    <property type="match status" value="1"/>
</dbReference>
<dbReference type="Proteomes" id="UP000465778">
    <property type="component" value="Unassembled WGS sequence"/>
</dbReference>
<dbReference type="GO" id="GO:0000271">
    <property type="term" value="P:polysaccharide biosynthetic process"/>
    <property type="evidence" value="ECO:0007669"/>
    <property type="project" value="TreeGrafter"/>
</dbReference>
<evidence type="ECO:0000256" key="1">
    <source>
        <dbReference type="PIRSR" id="PIRSR600888-3"/>
    </source>
</evidence>
<name>A0A800N830_CYTFI</name>
<keyword evidence="2" id="KW-0413">Isomerase</keyword>
<dbReference type="EMBL" id="VDEM01000124">
    <property type="protein sequence ID" value="KAF0821317.1"/>
    <property type="molecule type" value="Genomic_DNA"/>
</dbReference>
<protein>
    <submittedName>
        <fullName evidence="2">dTDP-4-dehydrorhamnose 3,5-epimerase</fullName>
        <ecNumber evidence="2">5.1.3.13</ecNumber>
    </submittedName>
</protein>
<dbReference type="Pfam" id="PF00908">
    <property type="entry name" value="dTDP_sugar_isom"/>
    <property type="match status" value="1"/>
</dbReference>
<reference evidence="2 3" key="1">
    <citation type="journal article" date="2020" name="G3 (Bethesda)">
        <title>Whole Genome Sequencing and Comparative Genomics of Two Nematicidal Bacillus Strains Reveals a Wide Range of Possible Virulence Factors.</title>
        <authorList>
            <person name="Susic N."/>
            <person name="Janezic S."/>
            <person name="Rupnik M."/>
            <person name="Geric Stare B."/>
        </authorList>
    </citation>
    <scope>NUCLEOTIDE SEQUENCE [LARGE SCALE GENOMIC DNA]</scope>
    <source>
        <strain evidence="2 3">I-1582</strain>
    </source>
</reference>
<dbReference type="InterPro" id="IPR011051">
    <property type="entry name" value="RmlC_Cupin_sf"/>
</dbReference>
<dbReference type="GO" id="GO:0008830">
    <property type="term" value="F:dTDP-4-dehydrorhamnose 3,5-epimerase activity"/>
    <property type="evidence" value="ECO:0007669"/>
    <property type="project" value="UniProtKB-EC"/>
</dbReference>
<dbReference type="EC" id="5.1.3.13" evidence="2"/>
<sequence length="81" mass="9330">MRKKQLLIPTGFAHAFMALTDEVEVQYKEDEFYAPECDRGIIWNDPSIGIEWPVDIKPILSAKDEKAPQLKDAENNFNYGE</sequence>
<dbReference type="AlphaFoldDB" id="A0A800N830"/>
<dbReference type="InterPro" id="IPR000888">
    <property type="entry name" value="RmlC-like"/>
</dbReference>
<organism evidence="2 3">
    <name type="scientific">Cytobacillus firmus</name>
    <name type="common">Bacillus firmus</name>
    <dbReference type="NCBI Taxonomy" id="1399"/>
    <lineage>
        <taxon>Bacteria</taxon>
        <taxon>Bacillati</taxon>
        <taxon>Bacillota</taxon>
        <taxon>Bacilli</taxon>
        <taxon>Bacillales</taxon>
        <taxon>Bacillaceae</taxon>
        <taxon>Cytobacillus</taxon>
    </lineage>
</organism>
<dbReference type="GO" id="GO:0005829">
    <property type="term" value="C:cytosol"/>
    <property type="evidence" value="ECO:0007669"/>
    <property type="project" value="TreeGrafter"/>
</dbReference>
<comment type="caution">
    <text evidence="2">The sequence shown here is derived from an EMBL/GenBank/DDBJ whole genome shotgun (WGS) entry which is preliminary data.</text>
</comment>